<evidence type="ECO:0000256" key="1">
    <source>
        <dbReference type="ARBA" id="ARBA00022908"/>
    </source>
</evidence>
<dbReference type="AlphaFoldDB" id="A0A2R4XNY5"/>
<evidence type="ECO:0000256" key="2">
    <source>
        <dbReference type="ARBA" id="ARBA00023172"/>
    </source>
</evidence>
<dbReference type="GO" id="GO:0003677">
    <property type="term" value="F:DNA binding"/>
    <property type="evidence" value="ECO:0007669"/>
    <property type="project" value="InterPro"/>
</dbReference>
<dbReference type="PANTHER" id="PTHR30349:SF64">
    <property type="entry name" value="PROPHAGE INTEGRASE INTD-RELATED"/>
    <property type="match status" value="1"/>
</dbReference>
<dbReference type="Gene3D" id="1.10.443.10">
    <property type="entry name" value="Intergrase catalytic core"/>
    <property type="match status" value="1"/>
</dbReference>
<dbReference type="InterPro" id="IPR050090">
    <property type="entry name" value="Tyrosine_recombinase_XerCD"/>
</dbReference>
<dbReference type="PROSITE" id="PS51898">
    <property type="entry name" value="TYR_RECOMBINASE"/>
    <property type="match status" value="1"/>
</dbReference>
<protein>
    <submittedName>
        <fullName evidence="4">Integrase</fullName>
    </submittedName>
</protein>
<gene>
    <name evidence="4" type="ORF">DBV39_19155</name>
</gene>
<dbReference type="GO" id="GO:0006310">
    <property type="term" value="P:DNA recombination"/>
    <property type="evidence" value="ECO:0007669"/>
    <property type="project" value="UniProtKB-KW"/>
</dbReference>
<evidence type="ECO:0000259" key="3">
    <source>
        <dbReference type="PROSITE" id="PS51898"/>
    </source>
</evidence>
<dbReference type="EMBL" id="CP028901">
    <property type="protein sequence ID" value="AWB35511.1"/>
    <property type="molecule type" value="Genomic_DNA"/>
</dbReference>
<keyword evidence="2" id="KW-0233">DNA recombination</keyword>
<reference evidence="4 5" key="1">
    <citation type="submission" date="2018-04" db="EMBL/GenBank/DDBJ databases">
        <title>Bordetella sp. HZ20 isolated from seawater.</title>
        <authorList>
            <person name="Sun C."/>
        </authorList>
    </citation>
    <scope>NUCLEOTIDE SEQUENCE [LARGE SCALE GENOMIC DNA]</scope>
    <source>
        <strain evidence="4 5">HZ20</strain>
    </source>
</reference>
<name>A0A2R4XNY5_9BURK</name>
<accession>A0A2R4XNY5</accession>
<dbReference type="KEGG" id="boz:DBV39_19155"/>
<keyword evidence="1" id="KW-0229">DNA integration</keyword>
<dbReference type="InterPro" id="IPR013762">
    <property type="entry name" value="Integrase-like_cat_sf"/>
</dbReference>
<keyword evidence="5" id="KW-1185">Reference proteome</keyword>
<dbReference type="OrthoDB" id="662444at2"/>
<dbReference type="InterPro" id="IPR011010">
    <property type="entry name" value="DNA_brk_join_enz"/>
</dbReference>
<proteinExistence type="predicted"/>
<dbReference type="Pfam" id="PF00589">
    <property type="entry name" value="Phage_integrase"/>
    <property type="match status" value="1"/>
</dbReference>
<dbReference type="SUPFAM" id="SSF56349">
    <property type="entry name" value="DNA breaking-rejoining enzymes"/>
    <property type="match status" value="1"/>
</dbReference>
<sequence>MSIWTDKQGRLHVGIMVGGKRIHRRLPEGASARDAKLLEAELLRAANRKSPSIPGDPPMASIMGLYMAHADTLRSPDTAKFHAMRSGQWLEGVRASEASVAMAKMAKDMRGHYAPGTINRSLGAVKAALKLAFRSGMIPEDYGSKITRLPENNERHLYLSIEEVKRLADCCSEQVRAAVWIALLTGCRRGEILKMQPGDIQEGRLRIRAGNTKTLRERTVPIIPVLRPWLEYLPLQINAEGLKTGFRRAREKAEMPHVHFHDLRHSCASLLINMGVSLHVVKEILGHTTIKTTERYAHLDVERQQEALMMLSKAVDAA</sequence>
<dbReference type="RefSeq" id="WP_108622967.1">
    <property type="nucleotide sequence ID" value="NZ_CP028901.1"/>
</dbReference>
<dbReference type="InterPro" id="IPR002104">
    <property type="entry name" value="Integrase_catalytic"/>
</dbReference>
<dbReference type="PANTHER" id="PTHR30349">
    <property type="entry name" value="PHAGE INTEGRASE-RELATED"/>
    <property type="match status" value="1"/>
</dbReference>
<dbReference type="GO" id="GO:0015074">
    <property type="term" value="P:DNA integration"/>
    <property type="evidence" value="ECO:0007669"/>
    <property type="project" value="UniProtKB-KW"/>
</dbReference>
<organism evidence="4 5">
    <name type="scientific">Orrella marina</name>
    <dbReference type="NCBI Taxonomy" id="2163011"/>
    <lineage>
        <taxon>Bacteria</taxon>
        <taxon>Pseudomonadati</taxon>
        <taxon>Pseudomonadota</taxon>
        <taxon>Betaproteobacteria</taxon>
        <taxon>Burkholderiales</taxon>
        <taxon>Alcaligenaceae</taxon>
        <taxon>Orrella</taxon>
    </lineage>
</organism>
<dbReference type="CDD" id="cd00796">
    <property type="entry name" value="INT_Rci_Hp1_C"/>
    <property type="match status" value="1"/>
</dbReference>
<evidence type="ECO:0000313" key="4">
    <source>
        <dbReference type="EMBL" id="AWB35511.1"/>
    </source>
</evidence>
<dbReference type="Proteomes" id="UP000244571">
    <property type="component" value="Chromosome"/>
</dbReference>
<feature type="domain" description="Tyr recombinase" evidence="3">
    <location>
        <begin position="154"/>
        <end position="309"/>
    </location>
</feature>
<evidence type="ECO:0000313" key="5">
    <source>
        <dbReference type="Proteomes" id="UP000244571"/>
    </source>
</evidence>